<organism evidence="9 10">
    <name type="scientific">Candidatus Pristimantibacillus lignocellulolyticus</name>
    <dbReference type="NCBI Taxonomy" id="2994561"/>
    <lineage>
        <taxon>Bacteria</taxon>
        <taxon>Bacillati</taxon>
        <taxon>Bacillota</taxon>
        <taxon>Bacilli</taxon>
        <taxon>Bacillales</taxon>
        <taxon>Paenibacillaceae</taxon>
        <taxon>Candidatus Pristimantibacillus</taxon>
    </lineage>
</organism>
<proteinExistence type="inferred from homology"/>
<dbReference type="InterPro" id="IPR050809">
    <property type="entry name" value="UgpAE/MalFG_permease"/>
</dbReference>
<evidence type="ECO:0000313" key="10">
    <source>
        <dbReference type="Proteomes" id="UP001056756"/>
    </source>
</evidence>
<sequence>MHEKGIKRLGSQFFFMSPALLIFAGIIIIPILMSMYYSLFQWDGVSAKIFTELDNYTRLLNDPILWISLKNSVYLTLGALAVQLPLGLFFAIVLSYKLRGSNFLKSIYFTPVMLSTAVLGILWGQIYDPNFGLLNNLLMNLGLSEWTHTWLGEEATALGSVIAVVAWQFIGFYIIVYYGALQGISEEVMEAARVEGASELRIIFNIQIPLIWPTITFTVLNCVINSLKYFDLIYIMTGGGPNNSSEVLASYMMKNAFRLMDFGYGSAISTFLLLFGLVLAYLISKGLGQGTKKFQ</sequence>
<comment type="subcellular location">
    <subcellularLocation>
        <location evidence="1 7">Cell membrane</location>
        <topology evidence="1 7">Multi-pass membrane protein</topology>
    </subcellularLocation>
</comment>
<evidence type="ECO:0000256" key="5">
    <source>
        <dbReference type="ARBA" id="ARBA00022989"/>
    </source>
</evidence>
<dbReference type="CDD" id="cd06261">
    <property type="entry name" value="TM_PBP2"/>
    <property type="match status" value="1"/>
</dbReference>
<dbReference type="InterPro" id="IPR035906">
    <property type="entry name" value="MetI-like_sf"/>
</dbReference>
<keyword evidence="2 7" id="KW-0813">Transport</keyword>
<protein>
    <submittedName>
        <fullName evidence="9">Sugar ABC transporter permease</fullName>
    </submittedName>
</protein>
<feature type="domain" description="ABC transmembrane type-1" evidence="8">
    <location>
        <begin position="69"/>
        <end position="283"/>
    </location>
</feature>
<feature type="transmembrane region" description="Helical" evidence="7">
    <location>
        <begin position="73"/>
        <end position="94"/>
    </location>
</feature>
<evidence type="ECO:0000256" key="4">
    <source>
        <dbReference type="ARBA" id="ARBA00022692"/>
    </source>
</evidence>
<dbReference type="SUPFAM" id="SSF161098">
    <property type="entry name" value="MetI-like"/>
    <property type="match status" value="1"/>
</dbReference>
<dbReference type="InterPro" id="IPR000515">
    <property type="entry name" value="MetI-like"/>
</dbReference>
<keyword evidence="5 7" id="KW-1133">Transmembrane helix</keyword>
<keyword evidence="3" id="KW-1003">Cell membrane</keyword>
<gene>
    <name evidence="9" type="ORF">NAG76_05390</name>
</gene>
<reference evidence="9" key="1">
    <citation type="submission" date="2022-05" db="EMBL/GenBank/DDBJ databases">
        <title>Novel bacterial taxa in a minimal lignocellulolytic consortium and its capacity to transform plastics disclosed by genome-resolved metagenomics.</title>
        <authorList>
            <person name="Rodriguez C.A.D."/>
            <person name="Diaz-Garcia L."/>
            <person name="Herrera K."/>
            <person name="Tarazona N.A."/>
            <person name="Sproer C."/>
            <person name="Overmann J."/>
            <person name="Jimenez D.J."/>
        </authorList>
    </citation>
    <scope>NUCLEOTIDE SEQUENCE</scope>
    <source>
        <strain evidence="9">MAG5</strain>
    </source>
</reference>
<feature type="transmembrane region" description="Helical" evidence="7">
    <location>
        <begin position="12"/>
        <end position="37"/>
    </location>
</feature>
<feature type="transmembrane region" description="Helical" evidence="7">
    <location>
        <begin position="262"/>
        <end position="283"/>
    </location>
</feature>
<evidence type="ECO:0000256" key="2">
    <source>
        <dbReference type="ARBA" id="ARBA00022448"/>
    </source>
</evidence>
<evidence type="ECO:0000256" key="1">
    <source>
        <dbReference type="ARBA" id="ARBA00004651"/>
    </source>
</evidence>
<dbReference type="PROSITE" id="PS50928">
    <property type="entry name" value="ABC_TM1"/>
    <property type="match status" value="1"/>
</dbReference>
<feature type="transmembrane region" description="Helical" evidence="7">
    <location>
        <begin position="157"/>
        <end position="181"/>
    </location>
</feature>
<dbReference type="GO" id="GO:0005886">
    <property type="term" value="C:plasma membrane"/>
    <property type="evidence" value="ECO:0007669"/>
    <property type="project" value="UniProtKB-SubCell"/>
</dbReference>
<dbReference type="KEGG" id="plig:NAG76_05390"/>
<comment type="similarity">
    <text evidence="7">Belongs to the binding-protein-dependent transport system permease family.</text>
</comment>
<evidence type="ECO:0000256" key="3">
    <source>
        <dbReference type="ARBA" id="ARBA00022475"/>
    </source>
</evidence>
<keyword evidence="6 7" id="KW-0472">Membrane</keyword>
<dbReference type="PANTHER" id="PTHR43227">
    <property type="entry name" value="BLL4140 PROTEIN"/>
    <property type="match status" value="1"/>
</dbReference>
<feature type="transmembrane region" description="Helical" evidence="7">
    <location>
        <begin position="106"/>
        <end position="126"/>
    </location>
</feature>
<name>A0A9J6ZIQ9_9BACL</name>
<dbReference type="PANTHER" id="PTHR43227:SF11">
    <property type="entry name" value="BLL4140 PROTEIN"/>
    <property type="match status" value="1"/>
</dbReference>
<feature type="transmembrane region" description="Helical" evidence="7">
    <location>
        <begin position="202"/>
        <end position="227"/>
    </location>
</feature>
<evidence type="ECO:0000259" key="8">
    <source>
        <dbReference type="PROSITE" id="PS50928"/>
    </source>
</evidence>
<evidence type="ECO:0000256" key="7">
    <source>
        <dbReference type="RuleBase" id="RU363032"/>
    </source>
</evidence>
<accession>A0A9J6ZIQ9</accession>
<dbReference type="AlphaFoldDB" id="A0A9J6ZIQ9"/>
<dbReference type="EMBL" id="CP097899">
    <property type="protein sequence ID" value="URN95680.1"/>
    <property type="molecule type" value="Genomic_DNA"/>
</dbReference>
<dbReference type="Gene3D" id="1.10.3720.10">
    <property type="entry name" value="MetI-like"/>
    <property type="match status" value="1"/>
</dbReference>
<keyword evidence="4 7" id="KW-0812">Transmembrane</keyword>
<dbReference type="Pfam" id="PF00528">
    <property type="entry name" value="BPD_transp_1"/>
    <property type="match status" value="1"/>
</dbReference>
<evidence type="ECO:0000313" key="9">
    <source>
        <dbReference type="EMBL" id="URN95680.1"/>
    </source>
</evidence>
<dbReference type="Proteomes" id="UP001056756">
    <property type="component" value="Chromosome"/>
</dbReference>
<evidence type="ECO:0000256" key="6">
    <source>
        <dbReference type="ARBA" id="ARBA00023136"/>
    </source>
</evidence>
<dbReference type="GO" id="GO:0055085">
    <property type="term" value="P:transmembrane transport"/>
    <property type="evidence" value="ECO:0007669"/>
    <property type="project" value="InterPro"/>
</dbReference>